<dbReference type="SUPFAM" id="SSF51197">
    <property type="entry name" value="Clavaminate synthase-like"/>
    <property type="match status" value="1"/>
</dbReference>
<name>A0A914QQP0_9BILA</name>
<organism evidence="2 3">
    <name type="scientific">Panagrolaimus davidi</name>
    <dbReference type="NCBI Taxonomy" id="227884"/>
    <lineage>
        <taxon>Eukaryota</taxon>
        <taxon>Metazoa</taxon>
        <taxon>Ecdysozoa</taxon>
        <taxon>Nematoda</taxon>
        <taxon>Chromadorea</taxon>
        <taxon>Rhabditida</taxon>
        <taxon>Tylenchina</taxon>
        <taxon>Panagrolaimomorpha</taxon>
        <taxon>Panagrolaimoidea</taxon>
        <taxon>Panagrolaimidae</taxon>
        <taxon>Panagrolaimus</taxon>
    </lineage>
</organism>
<dbReference type="GO" id="GO:0032451">
    <property type="term" value="F:demethylase activity"/>
    <property type="evidence" value="ECO:0007669"/>
    <property type="project" value="TreeGrafter"/>
</dbReference>
<dbReference type="PANTHER" id="PTHR12463:SF0">
    <property type="entry name" value="ALPHA-KETOGLUTARATE-DEPENDENT DIOXYGENASE ALKB HOMOLOG 4"/>
    <property type="match status" value="1"/>
</dbReference>
<sequence length="299" mass="34673">MSTSTSTSPTCACKGIRFCASCINSERVKNLTSENVNQNFTDYQTYVFNPADQKCYSSPNLSTNSSVTDIQKHSEWFQQQSPDALTNIESFRINGLLILDDFLSEEEEEKLVKDIELTPWALSQSGRRKQDYGPKVNFKHKKIKCERFIGVPEYADQLLKRMSEKSNGVLSSYQPFELCNLEYEPSRLSAIELHQDDMWIWGNRLISLNLLSDSVMTYENSELKKIVFVFMQRRFLLSMFDEARYQWRHGIFSHHIIGRRIALTMREPAKAFQVGGELYEKYGKELIERGNVRIPSVLN</sequence>
<dbReference type="AlphaFoldDB" id="A0A914QQP0"/>
<dbReference type="GO" id="GO:0070988">
    <property type="term" value="P:demethylation"/>
    <property type="evidence" value="ECO:0007669"/>
    <property type="project" value="InterPro"/>
</dbReference>
<dbReference type="Proteomes" id="UP000887578">
    <property type="component" value="Unplaced"/>
</dbReference>
<dbReference type="Gene3D" id="2.60.120.590">
    <property type="entry name" value="Alpha-ketoglutarate-dependent dioxygenase AlkB-like"/>
    <property type="match status" value="1"/>
</dbReference>
<reference evidence="3" key="1">
    <citation type="submission" date="2022-11" db="UniProtKB">
        <authorList>
            <consortium name="WormBaseParasite"/>
        </authorList>
    </citation>
    <scope>IDENTIFICATION</scope>
</reference>
<dbReference type="InterPro" id="IPR037151">
    <property type="entry name" value="AlkB-like_sf"/>
</dbReference>
<dbReference type="GO" id="GO:0016491">
    <property type="term" value="F:oxidoreductase activity"/>
    <property type="evidence" value="ECO:0007669"/>
    <property type="project" value="TreeGrafter"/>
</dbReference>
<keyword evidence="2" id="KW-1185">Reference proteome</keyword>
<evidence type="ECO:0000313" key="2">
    <source>
        <dbReference type="Proteomes" id="UP000887578"/>
    </source>
</evidence>
<accession>A0A914QQP0</accession>
<proteinExistence type="predicted"/>
<dbReference type="PANTHER" id="PTHR12463">
    <property type="entry name" value="OXYGENASE-RELATED"/>
    <property type="match status" value="1"/>
</dbReference>
<protein>
    <submittedName>
        <fullName evidence="3">Uncharacterized protein</fullName>
    </submittedName>
</protein>
<evidence type="ECO:0000256" key="1">
    <source>
        <dbReference type="ARBA" id="ARBA00001954"/>
    </source>
</evidence>
<comment type="cofactor">
    <cofactor evidence="1">
        <name>Fe(2+)</name>
        <dbReference type="ChEBI" id="CHEBI:29033"/>
    </cofactor>
</comment>
<dbReference type="FunFam" id="2.60.120.590:FF:000019">
    <property type="entry name" value="DNA N6-methyl adenine demethylase"/>
    <property type="match status" value="1"/>
</dbReference>
<dbReference type="InterPro" id="IPR032857">
    <property type="entry name" value="ALKBH4"/>
</dbReference>
<evidence type="ECO:0000313" key="3">
    <source>
        <dbReference type="WBParaSite" id="PDA_v2.g3854.t1"/>
    </source>
</evidence>
<dbReference type="WBParaSite" id="PDA_v2.g3854.t1">
    <property type="protein sequence ID" value="PDA_v2.g3854.t1"/>
    <property type="gene ID" value="PDA_v2.g3854"/>
</dbReference>